<protein>
    <recommendedName>
        <fullName evidence="4">Class I SAM-dependent methyltransferase</fullName>
    </recommendedName>
</protein>
<proteinExistence type="predicted"/>
<reference evidence="2 3" key="1">
    <citation type="journal article" date="2012" name="FEBS Lett.">
        <title>Anammox organism KSU-1 expresses a NirK-type copper-containing nitrite reductase instead of a NirS-type with cytochrome cd1.</title>
        <authorList>
            <person name="Hira D."/>
            <person name="Toh H."/>
            <person name="Migita C.T."/>
            <person name="Okubo H."/>
            <person name="Nishiyama T."/>
            <person name="Hattori M."/>
            <person name="Furukawa K."/>
            <person name="Fujii T."/>
        </authorList>
    </citation>
    <scope>NUCLEOTIDE SEQUENCE [LARGE SCALE GENOMIC DNA]</scope>
</reference>
<name>I3IQT3_9BACT</name>
<dbReference type="SUPFAM" id="SSF53335">
    <property type="entry name" value="S-adenosyl-L-methionine-dependent methyltransferases"/>
    <property type="match status" value="1"/>
</dbReference>
<dbReference type="InterPro" id="IPR029063">
    <property type="entry name" value="SAM-dependent_MTases_sf"/>
</dbReference>
<dbReference type="EMBL" id="BAFH01000004">
    <property type="protein sequence ID" value="GAB64078.1"/>
    <property type="molecule type" value="Genomic_DNA"/>
</dbReference>
<feature type="transmembrane region" description="Helical" evidence="1">
    <location>
        <begin position="7"/>
        <end position="29"/>
    </location>
</feature>
<comment type="caution">
    <text evidence="2">The sequence shown here is derived from an EMBL/GenBank/DDBJ whole genome shotgun (WGS) entry which is preliminary data.</text>
</comment>
<evidence type="ECO:0000256" key="1">
    <source>
        <dbReference type="SAM" id="Phobius"/>
    </source>
</evidence>
<evidence type="ECO:0008006" key="4">
    <source>
        <dbReference type="Google" id="ProtNLM"/>
    </source>
</evidence>
<evidence type="ECO:0000313" key="2">
    <source>
        <dbReference type="EMBL" id="GAB64078.1"/>
    </source>
</evidence>
<dbReference type="OrthoDB" id="9795498at2"/>
<accession>I3IQT3</accession>
<keyword evidence="3" id="KW-1185">Reference proteome</keyword>
<gene>
    <name evidence="2" type="ORF">KSU1_D0769</name>
</gene>
<keyword evidence="1" id="KW-0472">Membrane</keyword>
<dbReference type="Gene3D" id="3.40.50.150">
    <property type="entry name" value="Vaccinia Virus protein VP39"/>
    <property type="match status" value="1"/>
</dbReference>
<organism evidence="2 3">
    <name type="scientific">Candidatus Jettenia caeni</name>
    <dbReference type="NCBI Taxonomy" id="247490"/>
    <lineage>
        <taxon>Bacteria</taxon>
        <taxon>Pseudomonadati</taxon>
        <taxon>Planctomycetota</taxon>
        <taxon>Candidatus Brocadiia</taxon>
        <taxon>Candidatus Brocadiales</taxon>
        <taxon>Candidatus Brocadiaceae</taxon>
        <taxon>Candidatus Jettenia</taxon>
    </lineage>
</organism>
<dbReference type="Pfam" id="PF13578">
    <property type="entry name" value="Methyltransf_24"/>
    <property type="match status" value="1"/>
</dbReference>
<dbReference type="STRING" id="247490.KSU1_D0769"/>
<keyword evidence="1" id="KW-0812">Transmembrane</keyword>
<dbReference type="Proteomes" id="UP000002985">
    <property type="component" value="Unassembled WGS sequence"/>
</dbReference>
<dbReference type="AlphaFoldDB" id="I3IQT3"/>
<sequence length="321" mass="37929">MCYIVKIIIKIFDIISCLITPFIAFVSSVQTRVGPERFPLTYMIWDIFHVSPIRHHYYQPVFNVRNLPERIWNRENQLPGIDFNIEGQLSLLRSFNYNSELEVIPIEKPKEPLGFFHNNSFGVGDAEILYNMVRHFKTKKVIEIGSGFSTRMMKKALDKNREEGFLSSHICIEPYEMHWLESLGIDKVIRSKVEDVDPILFNELRENDILFIDSSHVLRIGGDVFVEYLQIIPNLRKGVLVHIHDIFLPNEYPRFWIMNKRRFWTEQYLLQAFLAFNSKFEVLLAVNYLASYYSEEFSLKCPVYAKKLKRGTGSFWIRKID</sequence>
<evidence type="ECO:0000313" key="3">
    <source>
        <dbReference type="Proteomes" id="UP000002985"/>
    </source>
</evidence>
<keyword evidence="1" id="KW-1133">Transmembrane helix</keyword>
<dbReference type="eggNOG" id="COG4122">
    <property type="taxonomic scope" value="Bacteria"/>
</dbReference>